<proteinExistence type="predicted"/>
<dbReference type="Proteomes" id="UP001055811">
    <property type="component" value="Linkage Group LG01"/>
</dbReference>
<accession>A0ACB9H439</accession>
<dbReference type="EMBL" id="CM042009">
    <property type="protein sequence ID" value="KAI3790098.1"/>
    <property type="molecule type" value="Genomic_DNA"/>
</dbReference>
<evidence type="ECO:0000313" key="1">
    <source>
        <dbReference type="EMBL" id="KAI3790098.1"/>
    </source>
</evidence>
<evidence type="ECO:0000313" key="2">
    <source>
        <dbReference type="Proteomes" id="UP001055811"/>
    </source>
</evidence>
<protein>
    <submittedName>
        <fullName evidence="1">Uncharacterized protein</fullName>
    </submittedName>
</protein>
<sequence>MLTSYYKSIGSSTHTVMAKIIGTVVFNSLFLTLLLCFSWAQISYSSKPAEDARKNYITFTKCQVCEDLAHKLYEKQNKLSPTKISEKDIIEISKNVCKLKEQGDKSEPAEQDSEGQCDSECKAIKRTCDEAIGPDVTHVAEYIYQNKHQLSSLIERLCKGLSATCNYLKTPREKKNKSNDLTHKIMGGIMDVGDAMTKGIVGGGKAIANGARKMTSRMKKWLKTSESDKDL</sequence>
<gene>
    <name evidence="1" type="ORF">L2E82_02912</name>
</gene>
<name>A0ACB9H439_CICIN</name>
<reference evidence="1 2" key="2">
    <citation type="journal article" date="2022" name="Mol. Ecol. Resour.">
        <title>The genomes of chicory, endive, great burdock and yacon provide insights into Asteraceae paleo-polyploidization history and plant inulin production.</title>
        <authorList>
            <person name="Fan W."/>
            <person name="Wang S."/>
            <person name="Wang H."/>
            <person name="Wang A."/>
            <person name="Jiang F."/>
            <person name="Liu H."/>
            <person name="Zhao H."/>
            <person name="Xu D."/>
            <person name="Zhang Y."/>
        </authorList>
    </citation>
    <scope>NUCLEOTIDE SEQUENCE [LARGE SCALE GENOMIC DNA]</scope>
    <source>
        <strain evidence="2">cv. Punajuju</strain>
        <tissue evidence="1">Leaves</tissue>
    </source>
</reference>
<organism evidence="1 2">
    <name type="scientific">Cichorium intybus</name>
    <name type="common">Chicory</name>
    <dbReference type="NCBI Taxonomy" id="13427"/>
    <lineage>
        <taxon>Eukaryota</taxon>
        <taxon>Viridiplantae</taxon>
        <taxon>Streptophyta</taxon>
        <taxon>Embryophyta</taxon>
        <taxon>Tracheophyta</taxon>
        <taxon>Spermatophyta</taxon>
        <taxon>Magnoliopsida</taxon>
        <taxon>eudicotyledons</taxon>
        <taxon>Gunneridae</taxon>
        <taxon>Pentapetalae</taxon>
        <taxon>asterids</taxon>
        <taxon>campanulids</taxon>
        <taxon>Asterales</taxon>
        <taxon>Asteraceae</taxon>
        <taxon>Cichorioideae</taxon>
        <taxon>Cichorieae</taxon>
        <taxon>Cichoriinae</taxon>
        <taxon>Cichorium</taxon>
    </lineage>
</organism>
<keyword evidence="2" id="KW-1185">Reference proteome</keyword>
<reference evidence="2" key="1">
    <citation type="journal article" date="2022" name="Mol. Ecol. Resour.">
        <title>The genomes of chicory, endive, great burdock and yacon provide insights into Asteraceae palaeo-polyploidization history and plant inulin production.</title>
        <authorList>
            <person name="Fan W."/>
            <person name="Wang S."/>
            <person name="Wang H."/>
            <person name="Wang A."/>
            <person name="Jiang F."/>
            <person name="Liu H."/>
            <person name="Zhao H."/>
            <person name="Xu D."/>
            <person name="Zhang Y."/>
        </authorList>
    </citation>
    <scope>NUCLEOTIDE SEQUENCE [LARGE SCALE GENOMIC DNA]</scope>
    <source>
        <strain evidence="2">cv. Punajuju</strain>
    </source>
</reference>
<comment type="caution">
    <text evidence="1">The sequence shown here is derived from an EMBL/GenBank/DDBJ whole genome shotgun (WGS) entry which is preliminary data.</text>
</comment>